<dbReference type="InterPro" id="IPR013083">
    <property type="entry name" value="Znf_RING/FYVE/PHD"/>
</dbReference>
<sequence length="362" mass="39561">MARETEWSCPMCHNARSDIAYAIPCCHQFCLGCILRRTKENPECPLCTRPIETIKFSVREEDDFLQCVVATHEEVPDASSQAGRAPDRLAEYSPHHSAASPPSVQGMLLPAEQGSVGPEAVGGLLPEVWAGLFRRRRHLLDPVLPWLRQELQVIDRASWWRAKSIESCILYILCVHGPDEEVMVQRLQDFLEDYAAPLVHGLINVIVNHCGEDARRLMHPYAATAGDWDNSPVARSSSSRSSSRSSSSTSSRGRTPDSSPASSSSPTDSSEEEEAGPSQAAVHGGPGRPPSVCVPAEQEQPQEEPGDAVAAGPSAQGCRSSSSAPRQRRKPLPARARRPAKRRAPGSQDSPQPCKRPPRRRH</sequence>
<dbReference type="EC" id="2.3.2.27" evidence="2"/>
<feature type="region of interest" description="Disordered" evidence="10">
    <location>
        <begin position="224"/>
        <end position="362"/>
    </location>
</feature>
<feature type="non-terminal residue" evidence="12">
    <location>
        <position position="362"/>
    </location>
</feature>
<feature type="domain" description="RING-type" evidence="11">
    <location>
        <begin position="9"/>
        <end position="48"/>
    </location>
</feature>
<dbReference type="PROSITE" id="PS00518">
    <property type="entry name" value="ZF_RING_1"/>
    <property type="match status" value="1"/>
</dbReference>
<evidence type="ECO:0000256" key="1">
    <source>
        <dbReference type="ARBA" id="ARBA00000900"/>
    </source>
</evidence>
<gene>
    <name evidence="12" type="primary">Topors_3</name>
    <name evidence="12" type="ORF">LOPRUF_R02733</name>
</gene>
<dbReference type="PANTHER" id="PTHR46077:SF1">
    <property type="entry name" value="TOP1 BINDING ARGININE_SERINE RICH PROTEIN, E3 UBIQUITIN LIGASE"/>
    <property type="match status" value="1"/>
</dbReference>
<keyword evidence="4" id="KW-0479">Metal-binding</keyword>
<feature type="compositionally biased region" description="Basic residues" evidence="10">
    <location>
        <begin position="326"/>
        <end position="344"/>
    </location>
</feature>
<protein>
    <recommendedName>
        <fullName evidence="2">RING-type E3 ubiquitin transferase</fullName>
        <ecNumber evidence="2">2.3.2.27</ecNumber>
    </recommendedName>
</protein>
<dbReference type="InterPro" id="IPR001841">
    <property type="entry name" value="Znf_RING"/>
</dbReference>
<evidence type="ECO:0000256" key="4">
    <source>
        <dbReference type="ARBA" id="ARBA00022723"/>
    </source>
</evidence>
<dbReference type="SMART" id="SM00184">
    <property type="entry name" value="RING"/>
    <property type="match status" value="1"/>
</dbReference>
<feature type="compositionally biased region" description="Basic and acidic residues" evidence="10">
    <location>
        <begin position="85"/>
        <end position="94"/>
    </location>
</feature>
<keyword evidence="7" id="KW-0805">Transcription regulation</keyword>
<evidence type="ECO:0000256" key="6">
    <source>
        <dbReference type="ARBA" id="ARBA00022833"/>
    </source>
</evidence>
<evidence type="ECO:0000313" key="12">
    <source>
        <dbReference type="EMBL" id="NXE17235.1"/>
    </source>
</evidence>
<evidence type="ECO:0000256" key="8">
    <source>
        <dbReference type="ARBA" id="ARBA00023163"/>
    </source>
</evidence>
<dbReference type="EMBL" id="VWYV01003465">
    <property type="protein sequence ID" value="NXE17235.1"/>
    <property type="molecule type" value="Genomic_DNA"/>
</dbReference>
<evidence type="ECO:0000256" key="2">
    <source>
        <dbReference type="ARBA" id="ARBA00012483"/>
    </source>
</evidence>
<keyword evidence="6" id="KW-0862">Zinc</keyword>
<comment type="caution">
    <text evidence="12">The sequence shown here is derived from an EMBL/GenBank/DDBJ whole genome shotgun (WGS) entry which is preliminary data.</text>
</comment>
<reference evidence="12 13" key="1">
    <citation type="submission" date="2019-09" db="EMBL/GenBank/DDBJ databases">
        <title>Bird 10,000 Genomes (B10K) Project - Family phase.</title>
        <authorList>
            <person name="Zhang G."/>
        </authorList>
    </citation>
    <scope>NUCLEOTIDE SEQUENCE [LARGE SCALE GENOMIC DNA]</scope>
    <source>
        <strain evidence="12">B10K-CU-031-23</strain>
    </source>
</reference>
<dbReference type="PANTHER" id="PTHR46077">
    <property type="entry name" value="E3 UBIQUITIN-PROTEIN LIGASE TOPORS"/>
    <property type="match status" value="1"/>
</dbReference>
<evidence type="ECO:0000256" key="9">
    <source>
        <dbReference type="PROSITE-ProRule" id="PRU00175"/>
    </source>
</evidence>
<dbReference type="Proteomes" id="UP000533896">
    <property type="component" value="Unassembled WGS sequence"/>
</dbReference>
<dbReference type="GO" id="GO:0061630">
    <property type="term" value="F:ubiquitin protein ligase activity"/>
    <property type="evidence" value="ECO:0007669"/>
    <property type="project" value="UniProtKB-EC"/>
</dbReference>
<feature type="compositionally biased region" description="Low complexity" evidence="10">
    <location>
        <begin position="235"/>
        <end position="268"/>
    </location>
</feature>
<keyword evidence="12" id="KW-0436">Ligase</keyword>
<feature type="region of interest" description="Disordered" evidence="10">
    <location>
        <begin position="78"/>
        <end position="104"/>
    </location>
</feature>
<dbReference type="GO" id="GO:0008270">
    <property type="term" value="F:zinc ion binding"/>
    <property type="evidence" value="ECO:0007669"/>
    <property type="project" value="UniProtKB-KW"/>
</dbReference>
<evidence type="ECO:0000256" key="7">
    <source>
        <dbReference type="ARBA" id="ARBA00023015"/>
    </source>
</evidence>
<dbReference type="OrthoDB" id="21204at2759"/>
<keyword evidence="5 9" id="KW-0863">Zinc-finger</keyword>
<comment type="catalytic activity">
    <reaction evidence="1">
        <text>S-ubiquitinyl-[E2 ubiquitin-conjugating enzyme]-L-cysteine + [acceptor protein]-L-lysine = [E2 ubiquitin-conjugating enzyme]-L-cysteine + N(6)-ubiquitinyl-[acceptor protein]-L-lysine.</text>
        <dbReference type="EC" id="2.3.2.27"/>
    </reaction>
</comment>
<evidence type="ECO:0000256" key="3">
    <source>
        <dbReference type="ARBA" id="ARBA00022679"/>
    </source>
</evidence>
<evidence type="ECO:0000256" key="5">
    <source>
        <dbReference type="ARBA" id="ARBA00022771"/>
    </source>
</evidence>
<dbReference type="GO" id="GO:0006513">
    <property type="term" value="P:protein monoubiquitination"/>
    <property type="evidence" value="ECO:0007669"/>
    <property type="project" value="TreeGrafter"/>
</dbReference>
<evidence type="ECO:0000259" key="11">
    <source>
        <dbReference type="PROSITE" id="PS50089"/>
    </source>
</evidence>
<evidence type="ECO:0000256" key="10">
    <source>
        <dbReference type="SAM" id="MobiDB-lite"/>
    </source>
</evidence>
<accession>A0A7K8KP55</accession>
<feature type="non-terminal residue" evidence="12">
    <location>
        <position position="1"/>
    </location>
</feature>
<keyword evidence="3" id="KW-0808">Transferase</keyword>
<dbReference type="GO" id="GO:0016874">
    <property type="term" value="F:ligase activity"/>
    <property type="evidence" value="ECO:0007669"/>
    <property type="project" value="UniProtKB-KW"/>
</dbReference>
<proteinExistence type="predicted"/>
<keyword evidence="13" id="KW-1185">Reference proteome</keyword>
<dbReference type="GO" id="GO:0000209">
    <property type="term" value="P:protein polyubiquitination"/>
    <property type="evidence" value="ECO:0007669"/>
    <property type="project" value="TreeGrafter"/>
</dbReference>
<name>A0A7K8KP55_9AVES</name>
<dbReference type="PROSITE" id="PS50089">
    <property type="entry name" value="ZF_RING_2"/>
    <property type="match status" value="1"/>
</dbReference>
<dbReference type="Gene3D" id="3.30.40.10">
    <property type="entry name" value="Zinc/RING finger domain, C3HC4 (zinc finger)"/>
    <property type="match status" value="1"/>
</dbReference>
<organism evidence="12 13">
    <name type="scientific">Lophotis ruficrista</name>
    <dbReference type="NCBI Taxonomy" id="172689"/>
    <lineage>
        <taxon>Eukaryota</taxon>
        <taxon>Metazoa</taxon>
        <taxon>Chordata</taxon>
        <taxon>Craniata</taxon>
        <taxon>Vertebrata</taxon>
        <taxon>Euteleostomi</taxon>
        <taxon>Archelosauria</taxon>
        <taxon>Archosauria</taxon>
        <taxon>Dinosauria</taxon>
        <taxon>Saurischia</taxon>
        <taxon>Theropoda</taxon>
        <taxon>Coelurosauria</taxon>
        <taxon>Aves</taxon>
        <taxon>Neognathae</taxon>
        <taxon>Neoaves</taxon>
        <taxon>Otidimorphae</taxon>
        <taxon>Otidiformes</taxon>
        <taxon>Otididae</taxon>
        <taxon>Lophotis</taxon>
    </lineage>
</organism>
<dbReference type="AlphaFoldDB" id="A0A7K8KP55"/>
<evidence type="ECO:0000313" key="13">
    <source>
        <dbReference type="Proteomes" id="UP000533896"/>
    </source>
</evidence>
<keyword evidence="8" id="KW-0804">Transcription</keyword>
<dbReference type="SUPFAM" id="SSF57850">
    <property type="entry name" value="RING/U-box"/>
    <property type="match status" value="1"/>
</dbReference>
<dbReference type="InterPro" id="IPR017907">
    <property type="entry name" value="Znf_RING_CS"/>
</dbReference>